<organism evidence="4 5">
    <name type="scientific">Colletotrichum sojae</name>
    <dbReference type="NCBI Taxonomy" id="2175907"/>
    <lineage>
        <taxon>Eukaryota</taxon>
        <taxon>Fungi</taxon>
        <taxon>Dikarya</taxon>
        <taxon>Ascomycota</taxon>
        <taxon>Pezizomycotina</taxon>
        <taxon>Sordariomycetes</taxon>
        <taxon>Hypocreomycetidae</taxon>
        <taxon>Glomerellales</taxon>
        <taxon>Glomerellaceae</taxon>
        <taxon>Colletotrichum</taxon>
        <taxon>Colletotrichum orchidearum species complex</taxon>
    </lineage>
</organism>
<evidence type="ECO:0000313" key="5">
    <source>
        <dbReference type="Proteomes" id="UP000652219"/>
    </source>
</evidence>
<protein>
    <submittedName>
        <fullName evidence="4">Protein fem-1-like protein</fullName>
    </submittedName>
</protein>
<evidence type="ECO:0000256" key="1">
    <source>
        <dbReference type="ARBA" id="ARBA00022737"/>
    </source>
</evidence>
<dbReference type="SUPFAM" id="SSF48403">
    <property type="entry name" value="Ankyrin repeat"/>
    <property type="match status" value="1"/>
</dbReference>
<proteinExistence type="predicted"/>
<keyword evidence="5" id="KW-1185">Reference proteome</keyword>
<evidence type="ECO:0000256" key="3">
    <source>
        <dbReference type="PROSITE-ProRule" id="PRU00023"/>
    </source>
</evidence>
<dbReference type="InterPro" id="IPR036770">
    <property type="entry name" value="Ankyrin_rpt-contain_sf"/>
</dbReference>
<evidence type="ECO:0000313" key="4">
    <source>
        <dbReference type="EMBL" id="KAF6808777.1"/>
    </source>
</evidence>
<dbReference type="EMBL" id="WIGN01000112">
    <property type="protein sequence ID" value="KAF6808777.1"/>
    <property type="molecule type" value="Genomic_DNA"/>
</dbReference>
<dbReference type="SMART" id="SM00248">
    <property type="entry name" value="ANK"/>
    <property type="match status" value="4"/>
</dbReference>
<feature type="repeat" description="ANK" evidence="3">
    <location>
        <begin position="97"/>
        <end position="129"/>
    </location>
</feature>
<dbReference type="Proteomes" id="UP000652219">
    <property type="component" value="Unassembled WGS sequence"/>
</dbReference>
<name>A0A8H6J9D3_9PEZI</name>
<dbReference type="Gene3D" id="1.25.40.20">
    <property type="entry name" value="Ankyrin repeat-containing domain"/>
    <property type="match status" value="1"/>
</dbReference>
<feature type="repeat" description="ANK" evidence="3">
    <location>
        <begin position="62"/>
        <end position="94"/>
    </location>
</feature>
<sequence length="296" mass="32816">MASTMDNVDILRKLVHFDRLSPDLPETRGPLSAAAACENFEAVQILLEHGEYVNEDNSEVYLGRAPLQAAVETGNLDLTDIFLKAGAEINAPAAWDRGATALQLASITGRLGIARTLIDLGADINAAGADHRGRTALEGAAEHGRIDVVQYLLSQGAWTSGRGRLQYLRAIRYAQLNGHMAVANLLRSHREWTAYDEDTWADLKFLSTEGCELYEDIKWEEYLLFEEDTLQEHERMPSEEGRDARKDAAEVASAEKLDSSRMCDNAGSSQAPTNMTFSTAHLEDLEMLTRNSLEFW</sequence>
<dbReference type="AlphaFoldDB" id="A0A8H6J9D3"/>
<dbReference type="InterPro" id="IPR002110">
    <property type="entry name" value="Ankyrin_rpt"/>
</dbReference>
<dbReference type="PANTHER" id="PTHR24171">
    <property type="entry name" value="ANKYRIN REPEAT DOMAIN-CONTAINING PROTEIN 39-RELATED"/>
    <property type="match status" value="1"/>
</dbReference>
<evidence type="ECO:0000256" key="2">
    <source>
        <dbReference type="ARBA" id="ARBA00023043"/>
    </source>
</evidence>
<dbReference type="PROSITE" id="PS50297">
    <property type="entry name" value="ANK_REP_REGION"/>
    <property type="match status" value="3"/>
</dbReference>
<reference evidence="4 5" key="1">
    <citation type="journal article" date="2020" name="Phytopathology">
        <title>Genome Sequence Resources of Colletotrichum truncatum, C. plurivorum, C. musicola, and C. sojae: Four Species Pathogenic to Soybean (Glycine max).</title>
        <authorList>
            <person name="Rogerio F."/>
            <person name="Boufleur T.R."/>
            <person name="Ciampi-Guillardi M."/>
            <person name="Sukno S.A."/>
            <person name="Thon M.R."/>
            <person name="Massola Junior N.S."/>
            <person name="Baroncelli R."/>
        </authorList>
    </citation>
    <scope>NUCLEOTIDE SEQUENCE [LARGE SCALE GENOMIC DNA]</scope>
    <source>
        <strain evidence="4 5">LFN0009</strain>
    </source>
</reference>
<gene>
    <name evidence="4" type="ORF">CSOJ01_07348</name>
</gene>
<keyword evidence="2 3" id="KW-0040">ANK repeat</keyword>
<accession>A0A8H6J9D3</accession>
<dbReference type="Pfam" id="PF12796">
    <property type="entry name" value="Ank_2"/>
    <property type="match status" value="2"/>
</dbReference>
<dbReference type="PROSITE" id="PS50088">
    <property type="entry name" value="ANK_REPEAT"/>
    <property type="match status" value="3"/>
</dbReference>
<keyword evidence="1" id="KW-0677">Repeat</keyword>
<feature type="repeat" description="ANK" evidence="3">
    <location>
        <begin position="132"/>
        <end position="157"/>
    </location>
</feature>
<comment type="caution">
    <text evidence="4">The sequence shown here is derived from an EMBL/GenBank/DDBJ whole genome shotgun (WGS) entry which is preliminary data.</text>
</comment>